<evidence type="ECO:0000313" key="2">
    <source>
        <dbReference type="Proteomes" id="UP000749559"/>
    </source>
</evidence>
<dbReference type="Pfam" id="PF03765">
    <property type="entry name" value="CRAL_TRIO_N"/>
    <property type="match status" value="1"/>
</dbReference>
<dbReference type="OrthoDB" id="75724at2759"/>
<name>A0A8J1U8D3_OWEFU</name>
<reference evidence="1" key="1">
    <citation type="submission" date="2022-03" db="EMBL/GenBank/DDBJ databases">
        <authorList>
            <person name="Martin C."/>
        </authorList>
    </citation>
    <scope>NUCLEOTIDE SEQUENCE</scope>
</reference>
<gene>
    <name evidence="1" type="ORF">OFUS_LOCUS1592</name>
</gene>
<dbReference type="EMBL" id="CAIIXF020000001">
    <property type="protein sequence ID" value="CAH1774071.1"/>
    <property type="molecule type" value="Genomic_DNA"/>
</dbReference>
<dbReference type="PROSITE" id="PS50191">
    <property type="entry name" value="CRAL_TRIO"/>
    <property type="match status" value="1"/>
</dbReference>
<dbReference type="Proteomes" id="UP000749559">
    <property type="component" value="Unassembled WGS sequence"/>
</dbReference>
<evidence type="ECO:0000313" key="1">
    <source>
        <dbReference type="EMBL" id="CAH1774071.1"/>
    </source>
</evidence>
<keyword evidence="2" id="KW-1185">Reference proteome</keyword>
<dbReference type="SMART" id="SM00516">
    <property type="entry name" value="SEC14"/>
    <property type="match status" value="1"/>
</dbReference>
<dbReference type="SUPFAM" id="SSF46938">
    <property type="entry name" value="CRAL/TRIO N-terminal domain"/>
    <property type="match status" value="1"/>
</dbReference>
<dbReference type="Gene3D" id="1.20.5.1200">
    <property type="entry name" value="Alpha-tocopherol transfer"/>
    <property type="match status" value="1"/>
</dbReference>
<dbReference type="PRINTS" id="PR00180">
    <property type="entry name" value="CRETINALDHBP"/>
</dbReference>
<dbReference type="PANTHER" id="PTHR10174">
    <property type="entry name" value="ALPHA-TOCOPHEROL TRANSFER PROTEIN-RELATED"/>
    <property type="match status" value="1"/>
</dbReference>
<accession>A0A8J1U8D3</accession>
<dbReference type="Gene3D" id="1.10.8.20">
    <property type="entry name" value="N-terminal domain of phosphatidylinositol transfer protein sec14p"/>
    <property type="match status" value="1"/>
</dbReference>
<dbReference type="AlphaFoldDB" id="A0A8J1U8D3"/>
<dbReference type="InterPro" id="IPR036865">
    <property type="entry name" value="CRAL-TRIO_dom_sf"/>
</dbReference>
<dbReference type="GO" id="GO:1902936">
    <property type="term" value="F:phosphatidylinositol bisphosphate binding"/>
    <property type="evidence" value="ECO:0007669"/>
    <property type="project" value="TreeGrafter"/>
</dbReference>
<organism evidence="1 2">
    <name type="scientific">Owenia fusiformis</name>
    <name type="common">Polychaete worm</name>
    <dbReference type="NCBI Taxonomy" id="6347"/>
    <lineage>
        <taxon>Eukaryota</taxon>
        <taxon>Metazoa</taxon>
        <taxon>Spiralia</taxon>
        <taxon>Lophotrochozoa</taxon>
        <taxon>Annelida</taxon>
        <taxon>Polychaeta</taxon>
        <taxon>Sedentaria</taxon>
        <taxon>Canalipalpata</taxon>
        <taxon>Sabellida</taxon>
        <taxon>Oweniida</taxon>
        <taxon>Oweniidae</taxon>
        <taxon>Owenia</taxon>
    </lineage>
</organism>
<dbReference type="SUPFAM" id="SSF52087">
    <property type="entry name" value="CRAL/TRIO domain"/>
    <property type="match status" value="1"/>
</dbReference>
<dbReference type="Pfam" id="PF00650">
    <property type="entry name" value="CRAL_TRIO"/>
    <property type="match status" value="1"/>
</dbReference>
<proteinExistence type="predicted"/>
<dbReference type="GO" id="GO:0016020">
    <property type="term" value="C:membrane"/>
    <property type="evidence" value="ECO:0007669"/>
    <property type="project" value="TreeGrafter"/>
</dbReference>
<dbReference type="InterPro" id="IPR036273">
    <property type="entry name" value="CRAL/TRIO_N_dom_sf"/>
</dbReference>
<dbReference type="PANTHER" id="PTHR10174:SF130">
    <property type="entry name" value="ALPHA-TOCOPHEROL TRANSFER PROTEIN-LIKE"/>
    <property type="match status" value="1"/>
</dbReference>
<protein>
    <submittedName>
        <fullName evidence="1">Uncharacterized protein</fullName>
    </submittedName>
</protein>
<dbReference type="SMART" id="SM01100">
    <property type="entry name" value="CRAL_TRIO_N"/>
    <property type="match status" value="1"/>
</dbReference>
<dbReference type="CDD" id="cd00170">
    <property type="entry name" value="SEC14"/>
    <property type="match status" value="1"/>
</dbReference>
<dbReference type="InterPro" id="IPR011074">
    <property type="entry name" value="CRAL/TRIO_N_dom"/>
</dbReference>
<sequence>MEFLEGENQYVNNLSPELREKAANELKEKPEWVSRDIEALREMVKAHPGLNSCVSDAFLLRFLRSRKFDYDRALNQLLRYYKVRKEDVTMFNDFKPSKIKHVLDDGVIGVLENRDLSGRKVIIFRPGKWCPSKYPTTDCMRAMVMTLELLTMDEATQINGVIVLADLQDTTLSHVTHIGPSMAKRMSRIIEEAFPARVKAIHYVNAPYIFSVIFAVLRGFLKEKLASRLHVHTDFNSLYESEGISVEVLPVDFGGCLSQYSNSVWAEQLLNSEQYFEKLSEYSLEGDTSTLTGLESVDLDTTDPIDACIPGVYRKASSVD</sequence>
<dbReference type="InterPro" id="IPR001251">
    <property type="entry name" value="CRAL-TRIO_dom"/>
</dbReference>
<dbReference type="Gene3D" id="3.40.525.10">
    <property type="entry name" value="CRAL-TRIO lipid binding domain"/>
    <property type="match status" value="1"/>
</dbReference>
<comment type="caution">
    <text evidence="1">The sequence shown here is derived from an EMBL/GenBank/DDBJ whole genome shotgun (WGS) entry which is preliminary data.</text>
</comment>